<dbReference type="Pfam" id="PF22507">
    <property type="entry name" value="DUF6994"/>
    <property type="match status" value="1"/>
</dbReference>
<dbReference type="EMBL" id="JAFREM010000008">
    <property type="protein sequence ID" value="MBO1305542.1"/>
    <property type="molecule type" value="Genomic_DNA"/>
</dbReference>
<dbReference type="Proteomes" id="UP000664601">
    <property type="component" value="Unassembled WGS sequence"/>
</dbReference>
<gene>
    <name evidence="1" type="ORF">JZO70_05185</name>
</gene>
<dbReference type="InterPro" id="IPR054263">
    <property type="entry name" value="DUF6994"/>
</dbReference>
<dbReference type="RefSeq" id="WP_207672481.1">
    <property type="nucleotide sequence ID" value="NZ_JAFREM010000008.1"/>
</dbReference>
<comment type="caution">
    <text evidence="1">The sequence shown here is derived from an EMBL/GenBank/DDBJ whole genome shotgun (WGS) entry which is preliminary data.</text>
</comment>
<accession>A0ABS3L7E0</accession>
<keyword evidence="2" id="KW-1185">Reference proteome</keyword>
<proteinExistence type="predicted"/>
<organism evidence="1 2">
    <name type="scientific">Candidatus Enterococcus moelleringii</name>
    <dbReference type="NCBI Taxonomy" id="2815325"/>
    <lineage>
        <taxon>Bacteria</taxon>
        <taxon>Bacillati</taxon>
        <taxon>Bacillota</taxon>
        <taxon>Bacilli</taxon>
        <taxon>Lactobacillales</taxon>
        <taxon>Enterococcaceae</taxon>
        <taxon>Enterococcus</taxon>
    </lineage>
</organism>
<name>A0ABS3L7E0_9ENTE</name>
<protein>
    <submittedName>
        <fullName evidence="1">Uncharacterized protein</fullName>
    </submittedName>
</protein>
<reference evidence="1 2" key="1">
    <citation type="submission" date="2021-03" db="EMBL/GenBank/DDBJ databases">
        <title>Enterococcal diversity collection.</title>
        <authorList>
            <person name="Gilmore M.S."/>
            <person name="Schwartzman J."/>
            <person name="Van Tyne D."/>
            <person name="Martin M."/>
            <person name="Earl A.M."/>
            <person name="Manson A.L."/>
            <person name="Straub T."/>
            <person name="Salamzade R."/>
            <person name="Saavedra J."/>
            <person name="Lebreton F."/>
            <person name="Prichula J."/>
            <person name="Schaufler K."/>
            <person name="Gaca A."/>
            <person name="Sgardioli B."/>
            <person name="Wagenaar J."/>
            <person name="Strong T."/>
        </authorList>
    </citation>
    <scope>NUCLEOTIDE SEQUENCE [LARGE SCALE GENOMIC DNA]</scope>
    <source>
        <strain evidence="1 2">669A</strain>
    </source>
</reference>
<sequence length="241" mass="28620">MKLNEFIQLGEENAIKYDFFNESTIPDSSRLIKEIYVALFPWYKEEPSYYSGDVINTYKRAIFREEGAHYINLPEIDQLRYLEIIKNHTKSLSNHVFGLETFKILSDGMNKEIFTSEICNNHQLGNFWCLPLEKYQGSTLNTMKNSKCTDYMDLAIKQFKDYLNEKTMNDFGLILSQASYYTDHFDDFDSFIEKNYLSDYIKQEEIVNLSELTFEEYVVIVNRLVELRGRTMFRKLMSELK</sequence>
<evidence type="ECO:0000313" key="1">
    <source>
        <dbReference type="EMBL" id="MBO1305542.1"/>
    </source>
</evidence>
<evidence type="ECO:0000313" key="2">
    <source>
        <dbReference type="Proteomes" id="UP000664601"/>
    </source>
</evidence>